<dbReference type="PANTHER" id="PTHR15486:SF96">
    <property type="entry name" value="LIPID DROPLET-REGULATING VLDL ASSEMBLY FACTOR AUP1"/>
    <property type="match status" value="1"/>
</dbReference>
<name>A0ABP0WUQ4_9BRYO</name>
<dbReference type="Gene3D" id="3.40.50.1000">
    <property type="entry name" value="HAD superfamily/HAD-like"/>
    <property type="match status" value="1"/>
</dbReference>
<gene>
    <name evidence="9" type="ORF">CSSPJE1EN1_LOCUS16055</name>
</gene>
<sequence length="512" mass="57058">MEDVFEVIENCSTKGREHQTVVADLDGTLLRSRSSFPYFFLVAFEAGGYFRAAALLFAAPLIWFLYHLVSEGAGIELMIYITFVGLRVKDIEGVARAVLPKFYTEDIHSHTWRVFSSFDKRYLLTANPRVMVEPFAKDFMGVDEVLGSEIEVSPTTGRATGFVLPPGVLVGVHKEKRLKKVFGYEAEAAPDVGLGDRPTDYPFMSLCKEGYIVPAATKVEAVKKHELPKPIVFHDGRLVQRPTPGNALIVLLWMPLGFLLALVRLAVGKIFPVSILYDVYALLGIKIIVKGTLPQAPVPQKKKNNNSNTPGEGILFACTHRTLLDPVIVSVALRRRVPAVTYSISRISELLSPMKTVALCRDREKDATIMRKILESGSDLTLCPEGTTCREPYLLRFSALFAELSDRIVPVATLNRAKMFHGTTARGNKAMDPFFIYMNPRPVYEITFLPELPRELSSSSGGSKSAIEVANRVQKLLASTLGFQCTQFTRKDKYQMLAGNDGTVVRRRRYQI</sequence>
<evidence type="ECO:0000256" key="3">
    <source>
        <dbReference type="ARBA" id="ARBA00022679"/>
    </source>
</evidence>
<dbReference type="SUPFAM" id="SSF69593">
    <property type="entry name" value="Glycerol-3-phosphate (1)-acyltransferase"/>
    <property type="match status" value="1"/>
</dbReference>
<dbReference type="Proteomes" id="UP001497444">
    <property type="component" value="Chromosome 3"/>
</dbReference>
<feature type="transmembrane region" description="Helical" evidence="7">
    <location>
        <begin position="38"/>
        <end position="58"/>
    </location>
</feature>
<evidence type="ECO:0000256" key="6">
    <source>
        <dbReference type="ARBA" id="ARBA00023136"/>
    </source>
</evidence>
<organism evidence="9 10">
    <name type="scientific">Sphagnum jensenii</name>
    <dbReference type="NCBI Taxonomy" id="128206"/>
    <lineage>
        <taxon>Eukaryota</taxon>
        <taxon>Viridiplantae</taxon>
        <taxon>Streptophyta</taxon>
        <taxon>Embryophyta</taxon>
        <taxon>Bryophyta</taxon>
        <taxon>Sphagnophytina</taxon>
        <taxon>Sphagnopsida</taxon>
        <taxon>Sphagnales</taxon>
        <taxon>Sphagnaceae</taxon>
        <taxon>Sphagnum</taxon>
    </lineage>
</organism>
<feature type="domain" description="Phospholipid/glycerol acyltransferase" evidence="8">
    <location>
        <begin position="314"/>
        <end position="416"/>
    </location>
</feature>
<dbReference type="SUPFAM" id="SSF56784">
    <property type="entry name" value="HAD-like"/>
    <property type="match status" value="1"/>
</dbReference>
<dbReference type="Pfam" id="PF01553">
    <property type="entry name" value="Acyltransferase"/>
    <property type="match status" value="1"/>
</dbReference>
<dbReference type="SMART" id="SM00563">
    <property type="entry name" value="PlsC"/>
    <property type="match status" value="1"/>
</dbReference>
<dbReference type="InterPro" id="IPR002123">
    <property type="entry name" value="Plipid/glycerol_acylTrfase"/>
</dbReference>
<proteinExistence type="inferred from homology"/>
<dbReference type="InterPro" id="IPR036412">
    <property type="entry name" value="HAD-like_sf"/>
</dbReference>
<evidence type="ECO:0000259" key="8">
    <source>
        <dbReference type="SMART" id="SM00563"/>
    </source>
</evidence>
<keyword evidence="5 7" id="KW-1133">Transmembrane helix</keyword>
<keyword evidence="3" id="KW-0808">Transferase</keyword>
<keyword evidence="10" id="KW-1185">Reference proteome</keyword>
<comment type="similarity">
    <text evidence="2">Belongs to the GPAT/DAPAT family.</text>
</comment>
<accession>A0ABP0WUQ4</accession>
<dbReference type="Pfam" id="PF23270">
    <property type="entry name" value="HAD_RAM2_N"/>
    <property type="match status" value="1"/>
</dbReference>
<dbReference type="InterPro" id="IPR023214">
    <property type="entry name" value="HAD_sf"/>
</dbReference>
<dbReference type="EMBL" id="OZ020098">
    <property type="protein sequence ID" value="CAK9270577.1"/>
    <property type="molecule type" value="Genomic_DNA"/>
</dbReference>
<dbReference type="PANTHER" id="PTHR15486">
    <property type="entry name" value="ANCIENT UBIQUITOUS PROTEIN"/>
    <property type="match status" value="1"/>
</dbReference>
<evidence type="ECO:0000256" key="7">
    <source>
        <dbReference type="SAM" id="Phobius"/>
    </source>
</evidence>
<evidence type="ECO:0000256" key="2">
    <source>
        <dbReference type="ARBA" id="ARBA00007937"/>
    </source>
</evidence>
<feature type="transmembrane region" description="Helical" evidence="7">
    <location>
        <begin position="247"/>
        <end position="267"/>
    </location>
</feature>
<keyword evidence="4 7" id="KW-0812">Transmembrane</keyword>
<evidence type="ECO:0000313" key="9">
    <source>
        <dbReference type="EMBL" id="CAK9270577.1"/>
    </source>
</evidence>
<reference evidence="9" key="1">
    <citation type="submission" date="2024-02" db="EMBL/GenBank/DDBJ databases">
        <authorList>
            <consortium name="ELIXIR-Norway"/>
            <consortium name="Elixir Norway"/>
        </authorList>
    </citation>
    <scope>NUCLEOTIDE SEQUENCE</scope>
</reference>
<dbReference type="InterPro" id="IPR056462">
    <property type="entry name" value="HAD_RAM2/GPAT1-8"/>
</dbReference>
<evidence type="ECO:0000313" key="10">
    <source>
        <dbReference type="Proteomes" id="UP001497444"/>
    </source>
</evidence>
<comment type="subcellular location">
    <subcellularLocation>
        <location evidence="1">Membrane</location>
        <topology evidence="1">Multi-pass membrane protein</topology>
    </subcellularLocation>
</comment>
<evidence type="ECO:0000256" key="4">
    <source>
        <dbReference type="ARBA" id="ARBA00022692"/>
    </source>
</evidence>
<evidence type="ECO:0000256" key="1">
    <source>
        <dbReference type="ARBA" id="ARBA00004141"/>
    </source>
</evidence>
<evidence type="ECO:0000256" key="5">
    <source>
        <dbReference type="ARBA" id="ARBA00022989"/>
    </source>
</evidence>
<keyword evidence="6 7" id="KW-0472">Membrane</keyword>
<protein>
    <recommendedName>
        <fullName evidence="8">Phospholipid/glycerol acyltransferase domain-containing protein</fullName>
    </recommendedName>
</protein>